<sequence length="141" mass="15484">MTDRDPSPRPSLDDLVGEWLTLPDVAEALGTDVGKVRRIVQERRVVGVKRGERTTFQIPARFLVPLHLVDPANAGRPDDRGRVGVLSSLQGTIVVLSDAGFGDAEILEWLFTPHDELGEPPFDTLLSGHKARVRRAAQSEL</sequence>
<keyword evidence="4" id="KW-1185">Reference proteome</keyword>
<dbReference type="Pfam" id="PF18367">
    <property type="entry name" value="Rv2175c_C"/>
    <property type="match status" value="1"/>
</dbReference>
<protein>
    <submittedName>
        <fullName evidence="3">DNA-binding protein</fullName>
    </submittedName>
</protein>
<dbReference type="InterPro" id="IPR048576">
    <property type="entry name" value="Rv2175c_wHTH"/>
</dbReference>
<evidence type="ECO:0000313" key="4">
    <source>
        <dbReference type="Proteomes" id="UP000451354"/>
    </source>
</evidence>
<feature type="domain" description="Rv2175c C-terminal" evidence="1">
    <location>
        <begin position="88"/>
        <end position="139"/>
    </location>
</feature>
<dbReference type="Proteomes" id="UP000451354">
    <property type="component" value="Chromosome"/>
</dbReference>
<dbReference type="AlphaFoldDB" id="A0A6M5UHA9"/>
<dbReference type="Pfam" id="PF21531">
    <property type="entry name" value="Rv2175c_wHTH"/>
    <property type="match status" value="1"/>
</dbReference>
<reference evidence="4" key="1">
    <citation type="journal article" date="2022" name="Int. J. Syst. Evol. Microbiol.">
        <title>Cellulosimicrobium protaetiae sp. nov., isolated from the gut of the larva of Protaetia brevitarsis seulensis.</title>
        <authorList>
            <person name="Le Han H."/>
            <person name="Nguyen T.T.H."/>
            <person name="Li Z."/>
            <person name="Shin N.R."/>
            <person name="Kim S.G."/>
        </authorList>
    </citation>
    <scope>NUCLEOTIDE SEQUENCE [LARGE SCALE GENOMIC DNA]</scope>
    <source>
        <strain evidence="4">BI34</strain>
    </source>
</reference>
<gene>
    <name evidence="3" type="ORF">FIC82_010525</name>
</gene>
<feature type="domain" description="DNA-binding protein Rv2175c wHTH" evidence="2">
    <location>
        <begin position="18"/>
        <end position="63"/>
    </location>
</feature>
<evidence type="ECO:0000259" key="2">
    <source>
        <dbReference type="Pfam" id="PF21531"/>
    </source>
</evidence>
<keyword evidence="3" id="KW-0238">DNA-binding</keyword>
<dbReference type="InterPro" id="IPR041098">
    <property type="entry name" value="Rv2175c_C"/>
</dbReference>
<evidence type="ECO:0000313" key="3">
    <source>
        <dbReference type="EMBL" id="QJW36563.1"/>
    </source>
</evidence>
<name>A0A6M5UHA9_9MICO</name>
<dbReference type="GO" id="GO:0003677">
    <property type="term" value="F:DNA binding"/>
    <property type="evidence" value="ECO:0007669"/>
    <property type="project" value="UniProtKB-KW"/>
</dbReference>
<proteinExistence type="predicted"/>
<evidence type="ECO:0000259" key="1">
    <source>
        <dbReference type="Pfam" id="PF18367"/>
    </source>
</evidence>
<organism evidence="3 4">
    <name type="scientific">Cellulosimicrobium protaetiae</name>
    <dbReference type="NCBI Taxonomy" id="2587808"/>
    <lineage>
        <taxon>Bacteria</taxon>
        <taxon>Bacillati</taxon>
        <taxon>Actinomycetota</taxon>
        <taxon>Actinomycetes</taxon>
        <taxon>Micrococcales</taxon>
        <taxon>Promicromonosporaceae</taxon>
        <taxon>Cellulosimicrobium</taxon>
    </lineage>
</organism>
<dbReference type="KEGG" id="cprt:FIC82_010525"/>
<dbReference type="EMBL" id="CP052757">
    <property type="protein sequence ID" value="QJW36563.1"/>
    <property type="molecule type" value="Genomic_DNA"/>
</dbReference>
<dbReference type="RefSeq" id="WP_168731728.1">
    <property type="nucleotide sequence ID" value="NZ_CP052757.1"/>
</dbReference>
<accession>A0A6M5UHA9</accession>